<dbReference type="VEuPathDB" id="FungiDB:jhhlp_005753"/>
<dbReference type="InterPro" id="IPR011032">
    <property type="entry name" value="GroES-like_sf"/>
</dbReference>
<protein>
    <recommendedName>
        <fullName evidence="2">Dehydrogenase FUB6</fullName>
    </recommendedName>
    <alternativeName>
        <fullName evidence="3">Fusaric acid biosynthesis protein 6</fullName>
    </alternativeName>
</protein>
<dbReference type="Proteomes" id="UP000233524">
    <property type="component" value="Unassembled WGS sequence"/>
</dbReference>
<dbReference type="InterPro" id="IPR041694">
    <property type="entry name" value="ADH_N_2"/>
</dbReference>
<dbReference type="InterPro" id="IPR020843">
    <property type="entry name" value="ER"/>
</dbReference>
<dbReference type="STRING" id="41688.A0A2N3N3Z6"/>
<evidence type="ECO:0000259" key="4">
    <source>
        <dbReference type="SMART" id="SM00829"/>
    </source>
</evidence>
<dbReference type="InterPro" id="IPR013149">
    <property type="entry name" value="ADH-like_C"/>
</dbReference>
<dbReference type="CDD" id="cd05288">
    <property type="entry name" value="PGDH"/>
    <property type="match status" value="1"/>
</dbReference>
<evidence type="ECO:0000256" key="2">
    <source>
        <dbReference type="ARBA" id="ARBA00069006"/>
    </source>
</evidence>
<dbReference type="PANTHER" id="PTHR43205:SF42">
    <property type="entry name" value="ALCOHOL DEHYDROGENASE, ZINC-CONTAINING (AFU_ORTHOLOGUE AFUA_7G04530)"/>
    <property type="match status" value="1"/>
</dbReference>
<dbReference type="OrthoDB" id="809632at2759"/>
<dbReference type="GO" id="GO:0016628">
    <property type="term" value="F:oxidoreductase activity, acting on the CH-CH group of donors, NAD or NADP as acceptor"/>
    <property type="evidence" value="ECO:0007669"/>
    <property type="project" value="InterPro"/>
</dbReference>
<dbReference type="SUPFAM" id="SSF50129">
    <property type="entry name" value="GroES-like"/>
    <property type="match status" value="1"/>
</dbReference>
<dbReference type="FunCoup" id="A0A2N3N3Z6">
    <property type="interactions" value="353"/>
</dbReference>
<dbReference type="Pfam" id="PF00107">
    <property type="entry name" value="ADH_zinc_N"/>
    <property type="match status" value="1"/>
</dbReference>
<organism evidence="5 6">
    <name type="scientific">Lomentospora prolificans</name>
    <dbReference type="NCBI Taxonomy" id="41688"/>
    <lineage>
        <taxon>Eukaryota</taxon>
        <taxon>Fungi</taxon>
        <taxon>Dikarya</taxon>
        <taxon>Ascomycota</taxon>
        <taxon>Pezizomycotina</taxon>
        <taxon>Sordariomycetes</taxon>
        <taxon>Hypocreomycetidae</taxon>
        <taxon>Microascales</taxon>
        <taxon>Microascaceae</taxon>
        <taxon>Lomentospora</taxon>
    </lineage>
</organism>
<comment type="caution">
    <text evidence="5">The sequence shown here is derived from an EMBL/GenBank/DDBJ whole genome shotgun (WGS) entry which is preliminary data.</text>
</comment>
<dbReference type="InParanoid" id="A0A2N3N3Z6"/>
<dbReference type="Gene3D" id="3.40.50.720">
    <property type="entry name" value="NAD(P)-binding Rossmann-like Domain"/>
    <property type="match status" value="1"/>
</dbReference>
<dbReference type="SUPFAM" id="SSF51735">
    <property type="entry name" value="NAD(P)-binding Rossmann-fold domains"/>
    <property type="match status" value="1"/>
</dbReference>
<evidence type="ECO:0000256" key="3">
    <source>
        <dbReference type="ARBA" id="ARBA00083301"/>
    </source>
</evidence>
<accession>A0A2N3N3Z6</accession>
<evidence type="ECO:0000313" key="5">
    <source>
        <dbReference type="EMBL" id="PKS07153.1"/>
    </source>
</evidence>
<proteinExistence type="predicted"/>
<dbReference type="PANTHER" id="PTHR43205">
    <property type="entry name" value="PROSTAGLANDIN REDUCTASE"/>
    <property type="match status" value="1"/>
</dbReference>
<dbReference type="InterPro" id="IPR036291">
    <property type="entry name" value="NAD(P)-bd_dom_sf"/>
</dbReference>
<dbReference type="Pfam" id="PF16884">
    <property type="entry name" value="ADH_N_2"/>
    <property type="match status" value="1"/>
</dbReference>
<dbReference type="InterPro" id="IPR045010">
    <property type="entry name" value="MDR_fam"/>
</dbReference>
<sequence length="351" mass="37963">MAQENLQIVLAERPEGDIIPGQTFHQKITPAPTADDLKDGEILIENIYLSLDPAMRGWLNDKRSYLPPIPIGGVMRGLSIARVIASKNNSYKAGDIVRAMPGWTEYAVVNPSTPGACELVANSDHLPDHLSVLGTTGLTAYFGMLRIGEPKPGDLVVVSGAAGATGSVAGQIAKLKGARVIGIAGGEDKVKWLVDELGFDAGLNYKDPDFKAKFKELTKDHIDVYFDNVGGEILDMALGQAKPFSRFVMCGGISQYNTTNVQGPKIFQNILNVISMRIKMQGFIVLDFVKEFAAARDELAEWLNAGKIKRKETIVKGGLKGAEQALVDLFKGANTGKMIVEIKNPQELPKL</sequence>
<evidence type="ECO:0000256" key="1">
    <source>
        <dbReference type="ARBA" id="ARBA00023002"/>
    </source>
</evidence>
<reference evidence="5 6" key="1">
    <citation type="journal article" date="2017" name="G3 (Bethesda)">
        <title>First Draft Genome Sequence of the Pathogenic Fungus Lomentospora prolificans (Formerly Scedosporium prolificans).</title>
        <authorList>
            <person name="Luo R."/>
            <person name="Zimin A."/>
            <person name="Workman R."/>
            <person name="Fan Y."/>
            <person name="Pertea G."/>
            <person name="Grossman N."/>
            <person name="Wear M.P."/>
            <person name="Jia B."/>
            <person name="Miller H."/>
            <person name="Casadevall A."/>
            <person name="Timp W."/>
            <person name="Zhang S.X."/>
            <person name="Salzberg S.L."/>
        </authorList>
    </citation>
    <scope>NUCLEOTIDE SEQUENCE [LARGE SCALE GENOMIC DNA]</scope>
    <source>
        <strain evidence="5 6">JHH-5317</strain>
    </source>
</reference>
<dbReference type="AlphaFoldDB" id="A0A2N3N3Z6"/>
<feature type="domain" description="Enoyl reductase (ER)" evidence="4">
    <location>
        <begin position="21"/>
        <end position="340"/>
    </location>
</feature>
<keyword evidence="1" id="KW-0560">Oxidoreductase</keyword>
<gene>
    <name evidence="5" type="ORF">jhhlp_005753</name>
</gene>
<evidence type="ECO:0000313" key="6">
    <source>
        <dbReference type="Proteomes" id="UP000233524"/>
    </source>
</evidence>
<dbReference type="SMART" id="SM00829">
    <property type="entry name" value="PKS_ER"/>
    <property type="match status" value="1"/>
</dbReference>
<name>A0A2N3N3Z6_9PEZI</name>
<dbReference type="FunFam" id="3.40.50.720:FF:000121">
    <property type="entry name" value="Prostaglandin reductase 2"/>
    <property type="match status" value="1"/>
</dbReference>
<keyword evidence="6" id="KW-1185">Reference proteome</keyword>
<dbReference type="EMBL" id="NLAX01000701">
    <property type="protein sequence ID" value="PKS07153.1"/>
    <property type="molecule type" value="Genomic_DNA"/>
</dbReference>
<dbReference type="Gene3D" id="3.90.180.10">
    <property type="entry name" value="Medium-chain alcohol dehydrogenases, catalytic domain"/>
    <property type="match status" value="1"/>
</dbReference>